<keyword evidence="1" id="KW-0472">Membrane</keyword>
<keyword evidence="1" id="KW-1133">Transmembrane helix</keyword>
<protein>
    <submittedName>
        <fullName evidence="2">Uncharacterized protein</fullName>
    </submittedName>
</protein>
<dbReference type="PATRIC" id="fig|452652.3.peg.6220"/>
<organism evidence="2 3">
    <name type="scientific">Kitasatospora setae (strain ATCC 33774 / DSM 43861 / JCM 3304 / KCC A-0304 / NBRC 14216 / KM-6054)</name>
    <name type="common">Streptomyces setae</name>
    <dbReference type="NCBI Taxonomy" id="452652"/>
    <lineage>
        <taxon>Bacteria</taxon>
        <taxon>Bacillati</taxon>
        <taxon>Actinomycetota</taxon>
        <taxon>Actinomycetes</taxon>
        <taxon>Kitasatosporales</taxon>
        <taxon>Streptomycetaceae</taxon>
        <taxon>Kitasatospora</taxon>
    </lineage>
</organism>
<keyword evidence="1" id="KW-0812">Transmembrane</keyword>
<dbReference type="HOGENOM" id="CLU_173933_0_0_11"/>
<feature type="transmembrane region" description="Helical" evidence="1">
    <location>
        <begin position="36"/>
        <end position="56"/>
    </location>
</feature>
<keyword evidence="3" id="KW-1185">Reference proteome</keyword>
<gene>
    <name evidence="2" type="ordered locus">KSE_62060</name>
</gene>
<evidence type="ECO:0000256" key="1">
    <source>
        <dbReference type="SAM" id="Phobius"/>
    </source>
</evidence>
<proteinExistence type="predicted"/>
<feature type="transmembrane region" description="Helical" evidence="1">
    <location>
        <begin position="62"/>
        <end position="83"/>
    </location>
</feature>
<dbReference type="EMBL" id="AP010968">
    <property type="protein sequence ID" value="BAJ31971.1"/>
    <property type="molecule type" value="Genomic_DNA"/>
</dbReference>
<evidence type="ECO:0000313" key="3">
    <source>
        <dbReference type="Proteomes" id="UP000007076"/>
    </source>
</evidence>
<dbReference type="AlphaFoldDB" id="E4N1D7"/>
<name>E4N1D7_KITSK</name>
<dbReference type="KEGG" id="ksk:KSE_62060"/>
<dbReference type="Proteomes" id="UP000007076">
    <property type="component" value="Chromosome"/>
</dbReference>
<dbReference type="eggNOG" id="ENOG50337PM">
    <property type="taxonomic scope" value="Bacteria"/>
</dbReference>
<evidence type="ECO:0000313" key="2">
    <source>
        <dbReference type="EMBL" id="BAJ31971.1"/>
    </source>
</evidence>
<dbReference type="RefSeq" id="WP_014139267.1">
    <property type="nucleotide sequence ID" value="NC_016109.1"/>
</dbReference>
<sequence length="109" mass="11166">MSARAVGGRADGGRTVGGRTVGGRADFASATLARHLLRGAAGFGAIAAGLGLVPVLGPFALLLVPVGLFALRGCPMCWTIGLLQTLSRGRLRRDCRDGVCRVAPRPKEG</sequence>
<reference evidence="2 3" key="1">
    <citation type="journal article" date="2010" name="DNA Res.">
        <title>Genome sequence of Kitasatospora setae NBRC 14216T: an evolutionary snapshot of the family Streptomycetaceae.</title>
        <authorList>
            <person name="Ichikawa N."/>
            <person name="Oguchi A."/>
            <person name="Ikeda H."/>
            <person name="Ishikawa J."/>
            <person name="Kitani S."/>
            <person name="Watanabe Y."/>
            <person name="Nakamura S."/>
            <person name="Katano Y."/>
            <person name="Kishi E."/>
            <person name="Sasagawa M."/>
            <person name="Ankai A."/>
            <person name="Fukui S."/>
            <person name="Hashimoto Y."/>
            <person name="Kamata S."/>
            <person name="Otoguro M."/>
            <person name="Tanikawa S."/>
            <person name="Nihira T."/>
            <person name="Horinouchi S."/>
            <person name="Ohnishi Y."/>
            <person name="Hayakawa M."/>
            <person name="Kuzuyama T."/>
            <person name="Arisawa A."/>
            <person name="Nomoto F."/>
            <person name="Miura H."/>
            <person name="Takahashi Y."/>
            <person name="Fujita N."/>
        </authorList>
    </citation>
    <scope>NUCLEOTIDE SEQUENCE [LARGE SCALE GENOMIC DNA]</scope>
    <source>
        <strain evidence="3">ATCC 33774 / DSM 43861 / JCM 3304 / KCC A-0304 / NBRC 14216 / KM-6054</strain>
    </source>
</reference>
<accession>E4N1D7</accession>
<dbReference type="STRING" id="452652.KSE_62060"/>